<evidence type="ECO:0000256" key="1">
    <source>
        <dbReference type="ARBA" id="ARBA00004123"/>
    </source>
</evidence>
<keyword evidence="8 9" id="KW-0687">Ribonucleoprotein</keyword>
<evidence type="ECO:0000256" key="9">
    <source>
        <dbReference type="RuleBase" id="RU365051"/>
    </source>
</evidence>
<sequence length="125" mass="14238">MASKKGDHMKVVDNRSGVGDPDQILGVVDTEKAEEFEKGPLSVLVECVKHELQVLINLRSNRKLLAKVKAFDRHFNMVLEDVKEMWIETPKSSQGRKAKPIHKDRYISKMFLRGDSVILVLKNPL</sequence>
<keyword evidence="6 9" id="KW-0508">mRNA splicing</keyword>
<dbReference type="AlphaFoldDB" id="A0A7S0ZFB3"/>
<dbReference type="EMBL" id="HBFP01006168">
    <property type="protein sequence ID" value="CAD8820011.1"/>
    <property type="molecule type" value="Transcribed_RNA"/>
</dbReference>
<gene>
    <name evidence="11" type="ORF">TOLI1172_LOCUS4400</name>
</gene>
<evidence type="ECO:0000256" key="4">
    <source>
        <dbReference type="ARBA" id="ARBA00022490"/>
    </source>
</evidence>
<dbReference type="GO" id="GO:0030532">
    <property type="term" value="C:small nuclear ribonucleoprotein complex"/>
    <property type="evidence" value="ECO:0007669"/>
    <property type="project" value="InterPro"/>
</dbReference>
<dbReference type="InterPro" id="IPR027248">
    <property type="entry name" value="Sm_D2"/>
</dbReference>
<dbReference type="InterPro" id="IPR047575">
    <property type="entry name" value="Sm"/>
</dbReference>
<reference evidence="11" key="1">
    <citation type="submission" date="2021-01" db="EMBL/GenBank/DDBJ databases">
        <authorList>
            <person name="Corre E."/>
            <person name="Pelletier E."/>
            <person name="Niang G."/>
            <person name="Scheremetjew M."/>
            <person name="Finn R."/>
            <person name="Kale V."/>
            <person name="Holt S."/>
            <person name="Cochrane G."/>
            <person name="Meng A."/>
            <person name="Brown T."/>
            <person name="Cohen L."/>
        </authorList>
    </citation>
    <scope>NUCLEOTIDE SEQUENCE</scope>
    <source>
        <strain evidence="11">CCMP3278</strain>
    </source>
</reference>
<dbReference type="GO" id="GO:0003723">
    <property type="term" value="F:RNA binding"/>
    <property type="evidence" value="ECO:0007669"/>
    <property type="project" value="InterPro"/>
</dbReference>
<organism evidence="11">
    <name type="scientific">Timspurckia oligopyrenoides</name>
    <dbReference type="NCBI Taxonomy" id="708627"/>
    <lineage>
        <taxon>Eukaryota</taxon>
        <taxon>Rhodophyta</taxon>
        <taxon>Bangiophyceae</taxon>
        <taxon>Porphyridiales</taxon>
        <taxon>Porphyridiaceae</taxon>
        <taxon>Timspurckia</taxon>
    </lineage>
</organism>
<comment type="subcellular location">
    <subcellularLocation>
        <location evidence="2">Cytoplasm</location>
        <location evidence="2">Cytosol</location>
    </subcellularLocation>
    <subcellularLocation>
        <location evidence="1 9">Nucleus</location>
    </subcellularLocation>
</comment>
<name>A0A7S0ZFB3_9RHOD</name>
<keyword evidence="5 9" id="KW-0507">mRNA processing</keyword>
<dbReference type="InterPro" id="IPR001163">
    <property type="entry name" value="Sm_dom_euk/arc"/>
</dbReference>
<evidence type="ECO:0000256" key="8">
    <source>
        <dbReference type="ARBA" id="ARBA00023274"/>
    </source>
</evidence>
<dbReference type="CDD" id="cd01720">
    <property type="entry name" value="Sm_D2"/>
    <property type="match status" value="1"/>
</dbReference>
<feature type="domain" description="Sm" evidence="10">
    <location>
        <begin position="39"/>
        <end position="125"/>
    </location>
</feature>
<evidence type="ECO:0000313" key="11">
    <source>
        <dbReference type="EMBL" id="CAD8820011.1"/>
    </source>
</evidence>
<dbReference type="Gene3D" id="2.30.30.100">
    <property type="match status" value="1"/>
</dbReference>
<keyword evidence="4" id="KW-0963">Cytoplasm</keyword>
<evidence type="ECO:0000256" key="5">
    <source>
        <dbReference type="ARBA" id="ARBA00022664"/>
    </source>
</evidence>
<evidence type="ECO:0000256" key="6">
    <source>
        <dbReference type="ARBA" id="ARBA00023187"/>
    </source>
</evidence>
<dbReference type="GO" id="GO:0006397">
    <property type="term" value="P:mRNA processing"/>
    <property type="evidence" value="ECO:0007669"/>
    <property type="project" value="UniProtKB-KW"/>
</dbReference>
<dbReference type="GO" id="GO:0005829">
    <property type="term" value="C:cytosol"/>
    <property type="evidence" value="ECO:0007669"/>
    <property type="project" value="UniProtKB-SubCell"/>
</dbReference>
<dbReference type="PANTHER" id="PTHR12777">
    <property type="entry name" value="SMALL NUCLEAR RIBONUCLEOPROTEIN SM D2"/>
    <property type="match status" value="1"/>
</dbReference>
<dbReference type="Pfam" id="PF01423">
    <property type="entry name" value="LSM"/>
    <property type="match status" value="1"/>
</dbReference>
<accession>A0A7S0ZFB3</accession>
<dbReference type="SUPFAM" id="SSF50182">
    <property type="entry name" value="Sm-like ribonucleoproteins"/>
    <property type="match status" value="1"/>
</dbReference>
<evidence type="ECO:0000259" key="10">
    <source>
        <dbReference type="PROSITE" id="PS52002"/>
    </source>
</evidence>
<evidence type="ECO:0000256" key="3">
    <source>
        <dbReference type="ARBA" id="ARBA00008146"/>
    </source>
</evidence>
<dbReference type="SMART" id="SM00651">
    <property type="entry name" value="Sm"/>
    <property type="match status" value="1"/>
</dbReference>
<dbReference type="GO" id="GO:0008380">
    <property type="term" value="P:RNA splicing"/>
    <property type="evidence" value="ECO:0007669"/>
    <property type="project" value="UniProtKB-KW"/>
</dbReference>
<protein>
    <recommendedName>
        <fullName evidence="9">Small nuclear ribonucleoprotein Sm D2</fullName>
        <shortName evidence="9">Sm-D2</shortName>
    </recommendedName>
    <alternativeName>
        <fullName evidence="9">snRNP core protein D2</fullName>
    </alternativeName>
</protein>
<proteinExistence type="inferred from homology"/>
<dbReference type="PROSITE" id="PS52002">
    <property type="entry name" value="SM"/>
    <property type="match status" value="1"/>
</dbReference>
<comment type="similarity">
    <text evidence="3 9">Belongs to the snRNP core protein family.</text>
</comment>
<dbReference type="FunFam" id="2.30.30.100:FF:000020">
    <property type="entry name" value="Small nuclear ribonucleoprotein Sm D2"/>
    <property type="match status" value="1"/>
</dbReference>
<evidence type="ECO:0000256" key="7">
    <source>
        <dbReference type="ARBA" id="ARBA00023242"/>
    </source>
</evidence>
<keyword evidence="7 9" id="KW-0539">Nucleus</keyword>
<dbReference type="InterPro" id="IPR010920">
    <property type="entry name" value="LSM_dom_sf"/>
</dbReference>
<evidence type="ECO:0000256" key="2">
    <source>
        <dbReference type="ARBA" id="ARBA00004514"/>
    </source>
</evidence>